<dbReference type="SUPFAM" id="SSF52799">
    <property type="entry name" value="(Phosphotyrosine protein) phosphatases II"/>
    <property type="match status" value="1"/>
</dbReference>
<dbReference type="EMBL" id="NKXS01002693">
    <property type="protein sequence ID" value="PIN12432.1"/>
    <property type="molecule type" value="Genomic_DNA"/>
</dbReference>
<evidence type="ECO:0000313" key="4">
    <source>
        <dbReference type="Proteomes" id="UP000231279"/>
    </source>
</evidence>
<gene>
    <name evidence="3" type="ORF">CDL12_14956</name>
</gene>
<dbReference type="InterPro" id="IPR029021">
    <property type="entry name" value="Prot-tyrosine_phosphatase-like"/>
</dbReference>
<dbReference type="Proteomes" id="UP000231279">
    <property type="component" value="Unassembled WGS sequence"/>
</dbReference>
<keyword evidence="3" id="KW-0808">Transferase</keyword>
<dbReference type="PANTHER" id="PTHR31811:SF0">
    <property type="entry name" value="TRNA A64-2'-O-RIBOSYLPHOSPHATE TRANSFERASE"/>
    <property type="match status" value="1"/>
</dbReference>
<protein>
    <submittedName>
        <fullName evidence="3">Initiator tRNA phosphoribosyl-transferase</fullName>
    </submittedName>
</protein>
<evidence type="ECO:0000313" key="3">
    <source>
        <dbReference type="EMBL" id="PIN12432.1"/>
    </source>
</evidence>
<dbReference type="Pfam" id="PF17184">
    <property type="entry name" value="Rit1_C"/>
    <property type="match status" value="1"/>
</dbReference>
<organism evidence="3 4">
    <name type="scientific">Handroanthus impetiginosus</name>
    <dbReference type="NCBI Taxonomy" id="429701"/>
    <lineage>
        <taxon>Eukaryota</taxon>
        <taxon>Viridiplantae</taxon>
        <taxon>Streptophyta</taxon>
        <taxon>Embryophyta</taxon>
        <taxon>Tracheophyta</taxon>
        <taxon>Spermatophyta</taxon>
        <taxon>Magnoliopsida</taxon>
        <taxon>eudicotyledons</taxon>
        <taxon>Gunneridae</taxon>
        <taxon>Pentapetalae</taxon>
        <taxon>asterids</taxon>
        <taxon>lamiids</taxon>
        <taxon>Lamiales</taxon>
        <taxon>Bignoniaceae</taxon>
        <taxon>Crescentiina</taxon>
        <taxon>Tabebuia alliance</taxon>
        <taxon>Handroanthus</taxon>
    </lineage>
</organism>
<dbReference type="InterPro" id="IPR033449">
    <property type="entry name" value="Rit1_N"/>
</dbReference>
<feature type="domain" description="Rit1 DUSP-like" evidence="1">
    <location>
        <begin position="354"/>
        <end position="463"/>
    </location>
</feature>
<dbReference type="OrthoDB" id="45256at2759"/>
<dbReference type="AlphaFoldDB" id="A0A2G9H4I9"/>
<dbReference type="STRING" id="429701.A0A2G9H4I9"/>
<evidence type="ECO:0000259" key="2">
    <source>
        <dbReference type="Pfam" id="PF17184"/>
    </source>
</evidence>
<dbReference type="Gene3D" id="3.90.190.10">
    <property type="entry name" value="Protein tyrosine phosphatase superfamily"/>
    <property type="match status" value="1"/>
</dbReference>
<name>A0A2G9H4I9_9LAMI</name>
<proteinExistence type="predicted"/>
<dbReference type="GO" id="GO:0005737">
    <property type="term" value="C:cytoplasm"/>
    <property type="evidence" value="ECO:0007669"/>
    <property type="project" value="TreeGrafter"/>
</dbReference>
<evidence type="ECO:0000259" key="1">
    <source>
        <dbReference type="Pfam" id="PF04179"/>
    </source>
</evidence>
<dbReference type="InterPro" id="IPR007306">
    <property type="entry name" value="Rit1"/>
</dbReference>
<dbReference type="InterPro" id="IPR033421">
    <property type="entry name" value="Rit1_DUSP-like"/>
</dbReference>
<reference evidence="4" key="1">
    <citation type="journal article" date="2018" name="Gigascience">
        <title>Genome assembly of the Pink Ipe (Handroanthus impetiginosus, Bignoniaceae), a highly valued, ecologically keystone Neotropical timber forest tree.</title>
        <authorList>
            <person name="Silva-Junior O.B."/>
            <person name="Grattapaglia D."/>
            <person name="Novaes E."/>
            <person name="Collevatti R.G."/>
        </authorList>
    </citation>
    <scope>NUCLEOTIDE SEQUENCE [LARGE SCALE GENOMIC DNA]</scope>
    <source>
        <strain evidence="4">cv. UFG-1</strain>
    </source>
</reference>
<accession>A0A2G9H4I9</accession>
<dbReference type="Pfam" id="PF04179">
    <property type="entry name" value="Init_tRNA_PT"/>
    <property type="match status" value="1"/>
</dbReference>
<dbReference type="GO" id="GO:0019988">
    <property type="term" value="P:charged-tRNA amino acid modification"/>
    <property type="evidence" value="ECO:0007669"/>
    <property type="project" value="InterPro"/>
</dbReference>
<keyword evidence="4" id="KW-1185">Reference proteome</keyword>
<dbReference type="PIRSF" id="PIRSF007747">
    <property type="entry name" value="Ribosyl_Ptfrase"/>
    <property type="match status" value="1"/>
</dbReference>
<sequence length="472" mass="53627">MEERQSIYKISRTIKRKESTLYNALRSIYEDSIFVGEISQLWPDLPLLANLRCGLWYSLNFEFNCYFKSTDGHTNNLSFNTSRLNLHVALLAGQRGGCIIVDSTRKGKRFPDSMSKTIPIWTCVLNRAIANFRTRQHRHDVPENESATSNVLDAIGENSSSWDCFLHLPLWVSKTEKAMIENRLEGWTKELEASGADIASIASSLRKPLRPLWISQKTVIWLNEVPEYDSWDFTPIILVSASSLSGSFQHRTTSEFSWNYIAGAGDDEESWARGLSPDLFWKHAYDIISSGPDLCNQKIATIVENDRCIIKLSVYFRDPCSEIYFAATEVPPTYCILNCDAEQSHVTVQSHEIYLHLPIVNSKHERFSLLRNLPSALNFASSHLRKGKTLLVCCSSGEDISICVCLAILMSFYDEAGHFDDGKLFNETRITKLDLRRRLVFMCKYAVNARPSRGNLKQVFACLSRGECNPSD</sequence>
<feature type="domain" description="Rit1 N-terminal" evidence="2">
    <location>
        <begin position="14"/>
        <end position="304"/>
    </location>
</feature>
<dbReference type="PANTHER" id="PTHR31811">
    <property type="entry name" value="TRNA A64-2'-O-RIBOSYLPHOSPHATE TRANSFERASE"/>
    <property type="match status" value="1"/>
</dbReference>
<dbReference type="GO" id="GO:0043399">
    <property type="term" value="F:tRNA adenosine(64)-2'-O-ribosylphosphate transferase activity"/>
    <property type="evidence" value="ECO:0007669"/>
    <property type="project" value="InterPro"/>
</dbReference>
<comment type="caution">
    <text evidence="3">The sequence shown here is derived from an EMBL/GenBank/DDBJ whole genome shotgun (WGS) entry which is preliminary data.</text>
</comment>